<sequence length="215" mass="25210">MTHECTEARFLRDVDDHKMIVIRDEGANRHVRFKQPNSSNMYFDLITWPGYLCYTGDMGTYVFQRTEDMFAFFRTDRLHQRPGDARLAVNRSYWGEKLEAIGKNDGYREFSSDKFKQQVMQYVERCGLTGKLGHGLREELESEVLAHADDGADEAYRAVRDFVWDGRAVFNDFWEVDCEEYTFRFLWCCYALAWGIEQYDKVKQAAEAVPAETPP</sequence>
<dbReference type="OrthoDB" id="4205565at2"/>
<accession>A0A4Y9S8P9</accession>
<organism evidence="1 2">
    <name type="scientific">Duganella callida</name>
    <dbReference type="NCBI Taxonomy" id="2561932"/>
    <lineage>
        <taxon>Bacteria</taxon>
        <taxon>Pseudomonadati</taxon>
        <taxon>Pseudomonadota</taxon>
        <taxon>Betaproteobacteria</taxon>
        <taxon>Burkholderiales</taxon>
        <taxon>Oxalobacteraceae</taxon>
        <taxon>Telluria group</taxon>
        <taxon>Duganella</taxon>
    </lineage>
</organism>
<gene>
    <name evidence="1" type="ORF">E4L98_24775</name>
</gene>
<proteinExistence type="predicted"/>
<dbReference type="EMBL" id="SPVG01000245">
    <property type="protein sequence ID" value="TFW15916.1"/>
    <property type="molecule type" value="Genomic_DNA"/>
</dbReference>
<comment type="caution">
    <text evidence="1">The sequence shown here is derived from an EMBL/GenBank/DDBJ whole genome shotgun (WGS) entry which is preliminary data.</text>
</comment>
<evidence type="ECO:0000313" key="1">
    <source>
        <dbReference type="EMBL" id="TFW15916.1"/>
    </source>
</evidence>
<evidence type="ECO:0000313" key="2">
    <source>
        <dbReference type="Proteomes" id="UP000297729"/>
    </source>
</evidence>
<keyword evidence="2" id="KW-1185">Reference proteome</keyword>
<dbReference type="Proteomes" id="UP000297729">
    <property type="component" value="Unassembled WGS sequence"/>
</dbReference>
<reference evidence="1 2" key="1">
    <citation type="submission" date="2019-03" db="EMBL/GenBank/DDBJ databases">
        <title>Draft Genome Sequence of Duganella callidus sp. nov., a Novel Duganella Species Isolated from Cultivated Soil.</title>
        <authorList>
            <person name="Raths R."/>
            <person name="Peta V."/>
            <person name="Bucking H."/>
        </authorList>
    </citation>
    <scope>NUCLEOTIDE SEQUENCE [LARGE SCALE GENOMIC DNA]</scope>
    <source>
        <strain evidence="1 2">DN04</strain>
    </source>
</reference>
<dbReference type="AlphaFoldDB" id="A0A4Y9S8P9"/>
<name>A0A4Y9S8P9_9BURK</name>
<protein>
    <submittedName>
        <fullName evidence="1">Uncharacterized protein</fullName>
    </submittedName>
</protein>
<dbReference type="RefSeq" id="WP_135204202.1">
    <property type="nucleotide sequence ID" value="NZ_SPVG01000245.1"/>
</dbReference>